<dbReference type="STRING" id="1802557.A3A20_01945"/>
<keyword evidence="4 5" id="KW-0472">Membrane</keyword>
<feature type="transmembrane region" description="Helical" evidence="5">
    <location>
        <begin position="88"/>
        <end position="114"/>
    </location>
</feature>
<comment type="caution">
    <text evidence="6">The sequence shown here is derived from an EMBL/GenBank/DDBJ whole genome shotgun (WGS) entry which is preliminary data.</text>
</comment>
<feature type="transmembrane region" description="Helical" evidence="5">
    <location>
        <begin position="45"/>
        <end position="67"/>
    </location>
</feature>
<protein>
    <recommendedName>
        <fullName evidence="8">VIT family protein</fullName>
    </recommendedName>
</protein>
<keyword evidence="2 5" id="KW-0812">Transmembrane</keyword>
<organism evidence="6 7">
    <name type="scientific">Candidatus Wolfebacteria bacterium RIFCSPLOWO2_01_FULL_45_19</name>
    <dbReference type="NCBI Taxonomy" id="1802557"/>
    <lineage>
        <taxon>Bacteria</taxon>
        <taxon>Candidatus Wolfeibacteriota</taxon>
    </lineage>
</organism>
<evidence type="ECO:0000256" key="3">
    <source>
        <dbReference type="ARBA" id="ARBA00022989"/>
    </source>
</evidence>
<dbReference type="Proteomes" id="UP000178946">
    <property type="component" value="Unassembled WGS sequence"/>
</dbReference>
<feature type="transmembrane region" description="Helical" evidence="5">
    <location>
        <begin position="120"/>
        <end position="141"/>
    </location>
</feature>
<evidence type="ECO:0000256" key="1">
    <source>
        <dbReference type="ARBA" id="ARBA00004127"/>
    </source>
</evidence>
<dbReference type="PANTHER" id="PTHR31851">
    <property type="entry name" value="FE(2+)/MN(2+) TRANSPORTER PCL1"/>
    <property type="match status" value="1"/>
</dbReference>
<evidence type="ECO:0000256" key="5">
    <source>
        <dbReference type="SAM" id="Phobius"/>
    </source>
</evidence>
<gene>
    <name evidence="6" type="ORF">A3A20_01945</name>
</gene>
<name>A0A1F8DSR8_9BACT</name>
<dbReference type="InterPro" id="IPR008217">
    <property type="entry name" value="Ccc1_fam"/>
</dbReference>
<evidence type="ECO:0008006" key="8">
    <source>
        <dbReference type="Google" id="ProtNLM"/>
    </source>
</evidence>
<accession>A0A1F8DSR8</accession>
<evidence type="ECO:0000313" key="7">
    <source>
        <dbReference type="Proteomes" id="UP000178946"/>
    </source>
</evidence>
<dbReference type="GO" id="GO:0005384">
    <property type="term" value="F:manganese ion transmembrane transporter activity"/>
    <property type="evidence" value="ECO:0007669"/>
    <property type="project" value="InterPro"/>
</dbReference>
<evidence type="ECO:0000256" key="4">
    <source>
        <dbReference type="ARBA" id="ARBA00023136"/>
    </source>
</evidence>
<dbReference type="EMBL" id="MGIR01000001">
    <property type="protein sequence ID" value="OGM91677.1"/>
    <property type="molecule type" value="Genomic_DNA"/>
</dbReference>
<comment type="subcellular location">
    <subcellularLocation>
        <location evidence="1">Endomembrane system</location>
        <topology evidence="1">Multi-pass membrane protein</topology>
    </subcellularLocation>
</comment>
<evidence type="ECO:0000256" key="2">
    <source>
        <dbReference type="ARBA" id="ARBA00022692"/>
    </source>
</evidence>
<dbReference type="Pfam" id="PF01988">
    <property type="entry name" value="VIT1"/>
    <property type="match status" value="1"/>
</dbReference>
<dbReference type="GO" id="GO:0030026">
    <property type="term" value="P:intracellular manganese ion homeostasis"/>
    <property type="evidence" value="ECO:0007669"/>
    <property type="project" value="InterPro"/>
</dbReference>
<evidence type="ECO:0000313" key="6">
    <source>
        <dbReference type="EMBL" id="OGM91677.1"/>
    </source>
</evidence>
<feature type="transmembrane region" description="Helical" evidence="5">
    <location>
        <begin position="21"/>
        <end position="39"/>
    </location>
</feature>
<feature type="transmembrane region" description="Helical" evidence="5">
    <location>
        <begin position="153"/>
        <end position="174"/>
    </location>
</feature>
<reference evidence="6 7" key="1">
    <citation type="journal article" date="2016" name="Nat. Commun.">
        <title>Thousands of microbial genomes shed light on interconnected biogeochemical processes in an aquifer system.</title>
        <authorList>
            <person name="Anantharaman K."/>
            <person name="Brown C.T."/>
            <person name="Hug L.A."/>
            <person name="Sharon I."/>
            <person name="Castelle C.J."/>
            <person name="Probst A.J."/>
            <person name="Thomas B.C."/>
            <person name="Singh A."/>
            <person name="Wilkins M.J."/>
            <person name="Karaoz U."/>
            <person name="Brodie E.L."/>
            <person name="Williams K.H."/>
            <person name="Hubbard S.S."/>
            <person name="Banfield J.F."/>
        </authorList>
    </citation>
    <scope>NUCLEOTIDE SEQUENCE [LARGE SCALE GENOMIC DNA]</scope>
</reference>
<dbReference type="GO" id="GO:0012505">
    <property type="term" value="C:endomembrane system"/>
    <property type="evidence" value="ECO:0007669"/>
    <property type="project" value="UniProtKB-SubCell"/>
</dbReference>
<dbReference type="AlphaFoldDB" id="A0A1F8DSR8"/>
<sequence>MKEKTHGKFLSRHIKDIIYGANDGIITTFAIVAGVAGAALSVRIILILGFANLIADGISMAASNYLGGRSEAEMMRYELKLTPEKNNVIVSGALTTFFAFVFAGAIPLLPFILLTDGGTLFISSIATAFALFAVGAARSLITAANWFVSGLEMLVIGGIAASAAYFIGFAVSFVV</sequence>
<proteinExistence type="predicted"/>
<keyword evidence="3 5" id="KW-1133">Transmembrane helix</keyword>